<evidence type="ECO:0000256" key="5">
    <source>
        <dbReference type="ARBA" id="ARBA00022692"/>
    </source>
</evidence>
<dbReference type="GO" id="GO:0005783">
    <property type="term" value="C:endoplasmic reticulum"/>
    <property type="evidence" value="ECO:0007669"/>
    <property type="project" value="UniProtKB-SubCell"/>
</dbReference>
<comment type="subcellular location">
    <subcellularLocation>
        <location evidence="10">Endomembrane system</location>
        <topology evidence="10">Single-pass type I membrane protein</topology>
    </subcellularLocation>
    <subcellularLocation>
        <location evidence="1">Endoplasmic reticulum</location>
    </subcellularLocation>
    <subcellularLocation>
        <location evidence="12">Membrane</location>
        <topology evidence="12">Single-pass membrane protein</topology>
    </subcellularLocation>
</comment>
<evidence type="ECO:0000256" key="2">
    <source>
        <dbReference type="ARBA" id="ARBA00009995"/>
    </source>
</evidence>
<dbReference type="FunFam" id="3.40.50.2000:FF:000050">
    <property type="entry name" value="UDP-glucuronosyltransferase"/>
    <property type="match status" value="1"/>
</dbReference>
<dbReference type="PANTHER" id="PTHR48043:SF159">
    <property type="entry name" value="EG:EG0003.4 PROTEIN-RELATED"/>
    <property type="match status" value="1"/>
</dbReference>
<dbReference type="Proteomes" id="UP001152759">
    <property type="component" value="Chromosome 5"/>
</dbReference>
<evidence type="ECO:0000256" key="10">
    <source>
        <dbReference type="ARBA" id="ARBA00046288"/>
    </source>
</evidence>
<keyword evidence="5 12" id="KW-0812">Transmembrane</keyword>
<evidence type="ECO:0000313" key="13">
    <source>
        <dbReference type="EMBL" id="CAH0389711.1"/>
    </source>
</evidence>
<dbReference type="GO" id="GO:0015020">
    <property type="term" value="F:glucuronosyltransferase activity"/>
    <property type="evidence" value="ECO:0007669"/>
    <property type="project" value="UniProtKB-EC"/>
</dbReference>
<protein>
    <recommendedName>
        <fullName evidence="12">UDP-glucuronosyltransferase</fullName>
        <ecNumber evidence="12">2.4.1.17</ecNumber>
    </recommendedName>
</protein>
<evidence type="ECO:0000256" key="4">
    <source>
        <dbReference type="ARBA" id="ARBA00022679"/>
    </source>
</evidence>
<dbReference type="Gene3D" id="3.40.50.2000">
    <property type="entry name" value="Glycogen Phosphorylase B"/>
    <property type="match status" value="1"/>
</dbReference>
<comment type="similarity">
    <text evidence="2 11">Belongs to the UDP-glycosyltransferase family.</text>
</comment>
<evidence type="ECO:0000256" key="12">
    <source>
        <dbReference type="RuleBase" id="RU362059"/>
    </source>
</evidence>
<dbReference type="InterPro" id="IPR050271">
    <property type="entry name" value="UDP-glycosyltransferase"/>
</dbReference>
<keyword evidence="4 11" id="KW-0808">Transferase</keyword>
<keyword evidence="7 12" id="KW-1133">Transmembrane helix</keyword>
<dbReference type="CDD" id="cd03784">
    <property type="entry name" value="GT1_Gtf-like"/>
    <property type="match status" value="1"/>
</dbReference>
<dbReference type="GO" id="GO:0016020">
    <property type="term" value="C:membrane"/>
    <property type="evidence" value="ECO:0007669"/>
    <property type="project" value="UniProtKB-SubCell"/>
</dbReference>
<evidence type="ECO:0000313" key="14">
    <source>
        <dbReference type="Proteomes" id="UP001152759"/>
    </source>
</evidence>
<evidence type="ECO:0000256" key="3">
    <source>
        <dbReference type="ARBA" id="ARBA00022676"/>
    </source>
</evidence>
<dbReference type="KEGG" id="btab:109037352"/>
<evidence type="ECO:0000256" key="6">
    <source>
        <dbReference type="ARBA" id="ARBA00022824"/>
    </source>
</evidence>
<proteinExistence type="inferred from homology"/>
<dbReference type="PROSITE" id="PS00375">
    <property type="entry name" value="UDPGT"/>
    <property type="match status" value="1"/>
</dbReference>
<feature type="transmembrane region" description="Helical" evidence="12">
    <location>
        <begin position="489"/>
        <end position="516"/>
    </location>
</feature>
<organism evidence="13 14">
    <name type="scientific">Bemisia tabaci</name>
    <name type="common">Sweetpotato whitefly</name>
    <name type="synonym">Aleurodes tabaci</name>
    <dbReference type="NCBI Taxonomy" id="7038"/>
    <lineage>
        <taxon>Eukaryota</taxon>
        <taxon>Metazoa</taxon>
        <taxon>Ecdysozoa</taxon>
        <taxon>Arthropoda</taxon>
        <taxon>Hexapoda</taxon>
        <taxon>Insecta</taxon>
        <taxon>Pterygota</taxon>
        <taxon>Neoptera</taxon>
        <taxon>Paraneoptera</taxon>
        <taxon>Hemiptera</taxon>
        <taxon>Sternorrhyncha</taxon>
        <taxon>Aleyrodoidea</taxon>
        <taxon>Aleyrodidae</taxon>
        <taxon>Aleyrodinae</taxon>
        <taxon>Bemisia</taxon>
    </lineage>
</organism>
<dbReference type="Pfam" id="PF00201">
    <property type="entry name" value="UDPGT"/>
    <property type="match status" value="1"/>
</dbReference>
<evidence type="ECO:0000256" key="1">
    <source>
        <dbReference type="ARBA" id="ARBA00004240"/>
    </source>
</evidence>
<evidence type="ECO:0000256" key="9">
    <source>
        <dbReference type="ARBA" id="ARBA00023180"/>
    </source>
</evidence>
<keyword evidence="9" id="KW-0325">Glycoprotein</keyword>
<name>A0A9P0ADW9_BEMTA</name>
<gene>
    <name evidence="13" type="ORF">BEMITA_LOCUS8515</name>
</gene>
<evidence type="ECO:0000256" key="8">
    <source>
        <dbReference type="ARBA" id="ARBA00023136"/>
    </source>
</evidence>
<sequence length="526" mass="59728">MDLRCISVILTTLSCINCLKLLIIYPTPSYSHQRAILALSERLLKDGHEIFSISPNVVPGMANNSNYTHVDLSFSYEYFSEKKGDDTVNLQQRISRWDLPKVMENFAKVTKRQFLSEPTKNFVRRVETERIKFDLIIIETFYVPYSSLLKPLIGSVPTISMATVTQDFLGEEALGSITHFSYLPALFNGYGPQMTFLEKLDNWFSTYHFGSQELEVLEAAARSYFNEVFGPGGEKLVDGCWSNVEMLLLASNSLYYYPRALTPNIVEIGPLHLKTPDKLPKNLQDWLDGAEKGVIYFSLGSNMKSKSLPEDVRANFLKFFKQLPPGYRVLWKWELDTKIPGQPENVLTQKWMPQDSVLNHPKVKVFITQGGLQSFQEAVHFGVPTVGIPWFGDQECNVAKMVDAEIGVQLLPHELHSHDKIKSALEAVLFDEKYLKNMKRHSAISHDFTARGIDQAVFWIEHVARHGGASHLRPATADTTLFQYFCLDIISVIIVFSLFVLGIVAFIIRSLVSVFLQMKPSKIKTQ</sequence>
<dbReference type="SUPFAM" id="SSF53756">
    <property type="entry name" value="UDP-Glycosyltransferase/glycogen phosphorylase"/>
    <property type="match status" value="1"/>
</dbReference>
<dbReference type="InterPro" id="IPR002213">
    <property type="entry name" value="UDP_glucos_trans"/>
</dbReference>
<reference evidence="13" key="1">
    <citation type="submission" date="2021-12" db="EMBL/GenBank/DDBJ databases">
        <authorList>
            <person name="King R."/>
        </authorList>
    </citation>
    <scope>NUCLEOTIDE SEQUENCE</scope>
</reference>
<dbReference type="InterPro" id="IPR035595">
    <property type="entry name" value="UDP_glycos_trans_CS"/>
</dbReference>
<dbReference type="AlphaFoldDB" id="A0A9P0ADW9"/>
<dbReference type="PANTHER" id="PTHR48043">
    <property type="entry name" value="EG:EG0003.4 PROTEIN-RELATED"/>
    <property type="match status" value="1"/>
</dbReference>
<keyword evidence="3 11" id="KW-0328">Glycosyltransferase</keyword>
<keyword evidence="8 12" id="KW-0472">Membrane</keyword>
<dbReference type="EC" id="2.4.1.17" evidence="12"/>
<comment type="catalytic activity">
    <reaction evidence="12">
        <text>glucuronate acceptor + UDP-alpha-D-glucuronate = acceptor beta-D-glucuronoside + UDP + H(+)</text>
        <dbReference type="Rhea" id="RHEA:21032"/>
        <dbReference type="ChEBI" id="CHEBI:15378"/>
        <dbReference type="ChEBI" id="CHEBI:58052"/>
        <dbReference type="ChEBI" id="CHEBI:58223"/>
        <dbReference type="ChEBI" id="CHEBI:132367"/>
        <dbReference type="ChEBI" id="CHEBI:132368"/>
        <dbReference type="EC" id="2.4.1.17"/>
    </reaction>
</comment>
<keyword evidence="14" id="KW-1185">Reference proteome</keyword>
<evidence type="ECO:0000256" key="11">
    <source>
        <dbReference type="RuleBase" id="RU003718"/>
    </source>
</evidence>
<keyword evidence="6" id="KW-0256">Endoplasmic reticulum</keyword>
<evidence type="ECO:0000256" key="7">
    <source>
        <dbReference type="ARBA" id="ARBA00022989"/>
    </source>
</evidence>
<accession>A0A9P0ADW9</accession>
<dbReference type="PROSITE" id="PS51257">
    <property type="entry name" value="PROKAR_LIPOPROTEIN"/>
    <property type="match status" value="1"/>
</dbReference>
<dbReference type="EMBL" id="OU963866">
    <property type="protein sequence ID" value="CAH0389711.1"/>
    <property type="molecule type" value="Genomic_DNA"/>
</dbReference>